<name>A0A7V4U2G2_CALAY</name>
<evidence type="ECO:0000313" key="6">
    <source>
        <dbReference type="EMBL" id="HGY56846.1"/>
    </source>
</evidence>
<keyword evidence="2" id="KW-0159">Chromosome partition</keyword>
<dbReference type="InterPro" id="IPR003115">
    <property type="entry name" value="ParB_N"/>
</dbReference>
<dbReference type="InterPro" id="IPR004437">
    <property type="entry name" value="ParB/RepB/Spo0J"/>
</dbReference>
<evidence type="ECO:0000256" key="2">
    <source>
        <dbReference type="ARBA" id="ARBA00022829"/>
    </source>
</evidence>
<dbReference type="GO" id="GO:0003677">
    <property type="term" value="F:DNA binding"/>
    <property type="evidence" value="ECO:0007669"/>
    <property type="project" value="UniProtKB-KW"/>
</dbReference>
<evidence type="ECO:0000256" key="4">
    <source>
        <dbReference type="SAM" id="MobiDB-lite"/>
    </source>
</evidence>
<dbReference type="InterPro" id="IPR050336">
    <property type="entry name" value="Chromosome_partition/occlusion"/>
</dbReference>
<dbReference type="PANTHER" id="PTHR33375:SF1">
    <property type="entry name" value="CHROMOSOME-PARTITIONING PROTEIN PARB-RELATED"/>
    <property type="match status" value="1"/>
</dbReference>
<dbReference type="SMART" id="SM00470">
    <property type="entry name" value="ParB"/>
    <property type="match status" value="1"/>
</dbReference>
<dbReference type="Pfam" id="PF02195">
    <property type="entry name" value="ParB_N"/>
    <property type="match status" value="1"/>
</dbReference>
<sequence>MKKTNRLGRGLSALIPETDTKTEAQQSGQLTSIEVNRIKANPFQPRLEFDPVALNELMVSIRENGIIQPITVREVDSGYELIAGERRLRAVTELGLETIPAYIIKVETKEEMLELALIENVQREKLNPIEQAKAFQRLIDECNLTQDEVAKKIGKDRTTITNILRLLKLPQEIQDSVSNDEITMGHARTLLALDNPEDQKTVWRKTLKGGLSVRKVEKLVKEFQDTGSKKAPARPRRSVYIQKAEEELREILGTKVSIRPRKDGGSIDVEFYSPEDLNRLLELFEKIKE</sequence>
<dbReference type="GO" id="GO:0045881">
    <property type="term" value="P:positive regulation of sporulation resulting in formation of a cellular spore"/>
    <property type="evidence" value="ECO:0007669"/>
    <property type="project" value="TreeGrafter"/>
</dbReference>
<evidence type="ECO:0000259" key="5">
    <source>
        <dbReference type="PROSITE" id="PS50943"/>
    </source>
</evidence>
<dbReference type="InterPro" id="IPR057240">
    <property type="entry name" value="ParB_dimer_C"/>
</dbReference>
<comment type="caution">
    <text evidence="6">The sequence shown here is derived from an EMBL/GenBank/DDBJ whole genome shotgun (WGS) entry which is preliminary data.</text>
</comment>
<dbReference type="AlphaFoldDB" id="A0A7V4U2G2"/>
<dbReference type="Pfam" id="PF17762">
    <property type="entry name" value="HTH_ParB"/>
    <property type="match status" value="1"/>
</dbReference>
<evidence type="ECO:0000256" key="3">
    <source>
        <dbReference type="ARBA" id="ARBA00023125"/>
    </source>
</evidence>
<reference evidence="6" key="1">
    <citation type="journal article" date="2020" name="mSystems">
        <title>Genome- and Community-Level Interaction Insights into Carbon Utilization and Element Cycling Functions of Hydrothermarchaeota in Hydrothermal Sediment.</title>
        <authorList>
            <person name="Zhou Z."/>
            <person name="Liu Y."/>
            <person name="Xu W."/>
            <person name="Pan J."/>
            <person name="Luo Z.H."/>
            <person name="Li M."/>
        </authorList>
    </citation>
    <scope>NUCLEOTIDE SEQUENCE [LARGE SCALE GENOMIC DNA]</scope>
    <source>
        <strain evidence="6">HyVt-577</strain>
    </source>
</reference>
<evidence type="ECO:0000256" key="1">
    <source>
        <dbReference type="ARBA" id="ARBA00006295"/>
    </source>
</evidence>
<feature type="region of interest" description="Disordered" evidence="4">
    <location>
        <begin position="1"/>
        <end position="28"/>
    </location>
</feature>
<organism evidence="6">
    <name type="scientific">Caldithrix abyssi</name>
    <dbReference type="NCBI Taxonomy" id="187145"/>
    <lineage>
        <taxon>Bacteria</taxon>
        <taxon>Pseudomonadati</taxon>
        <taxon>Calditrichota</taxon>
        <taxon>Calditrichia</taxon>
        <taxon>Calditrichales</taxon>
        <taxon>Calditrichaceae</taxon>
        <taxon>Caldithrix</taxon>
    </lineage>
</organism>
<dbReference type="InterPro" id="IPR036086">
    <property type="entry name" value="ParB/Sulfiredoxin_sf"/>
</dbReference>
<proteinExistence type="inferred from homology"/>
<dbReference type="NCBIfam" id="TIGR00180">
    <property type="entry name" value="parB_part"/>
    <property type="match status" value="1"/>
</dbReference>
<dbReference type="GO" id="GO:0005694">
    <property type="term" value="C:chromosome"/>
    <property type="evidence" value="ECO:0007669"/>
    <property type="project" value="TreeGrafter"/>
</dbReference>
<protein>
    <submittedName>
        <fullName evidence="6">ParB/RepB/Spo0J family partition protein</fullName>
    </submittedName>
</protein>
<dbReference type="InterPro" id="IPR041468">
    <property type="entry name" value="HTH_ParB/Spo0J"/>
</dbReference>
<dbReference type="CDD" id="cd16393">
    <property type="entry name" value="SPO0J_N"/>
    <property type="match status" value="1"/>
</dbReference>
<dbReference type="Pfam" id="PF23552">
    <property type="entry name" value="ParB_C"/>
    <property type="match status" value="1"/>
</dbReference>
<dbReference type="Gene3D" id="3.90.1530.30">
    <property type="match status" value="1"/>
</dbReference>
<keyword evidence="3" id="KW-0238">DNA-binding</keyword>
<dbReference type="InterPro" id="IPR001387">
    <property type="entry name" value="Cro/C1-type_HTH"/>
</dbReference>
<gene>
    <name evidence="6" type="ORF">ENK44_14155</name>
</gene>
<dbReference type="FunFam" id="1.10.10.2830:FF:000001">
    <property type="entry name" value="Chromosome partitioning protein ParB"/>
    <property type="match status" value="1"/>
</dbReference>
<feature type="domain" description="HTH cro/C1-type" evidence="5">
    <location>
        <begin position="135"/>
        <end position="165"/>
    </location>
</feature>
<dbReference type="Proteomes" id="UP000885779">
    <property type="component" value="Unassembled WGS sequence"/>
</dbReference>
<dbReference type="EMBL" id="DRQG01000133">
    <property type="protein sequence ID" value="HGY56846.1"/>
    <property type="molecule type" value="Genomic_DNA"/>
</dbReference>
<dbReference type="Gene3D" id="1.10.10.2830">
    <property type="match status" value="1"/>
</dbReference>
<dbReference type="SUPFAM" id="SSF110849">
    <property type="entry name" value="ParB/Sulfiredoxin"/>
    <property type="match status" value="1"/>
</dbReference>
<accession>A0A7V4U2G2</accession>
<dbReference type="GO" id="GO:0007059">
    <property type="term" value="P:chromosome segregation"/>
    <property type="evidence" value="ECO:0007669"/>
    <property type="project" value="UniProtKB-KW"/>
</dbReference>
<dbReference type="PROSITE" id="PS50943">
    <property type="entry name" value="HTH_CROC1"/>
    <property type="match status" value="1"/>
</dbReference>
<dbReference type="FunFam" id="3.90.1530.30:FF:000001">
    <property type="entry name" value="Chromosome partitioning protein ParB"/>
    <property type="match status" value="1"/>
</dbReference>
<dbReference type="SUPFAM" id="SSF109709">
    <property type="entry name" value="KorB DNA-binding domain-like"/>
    <property type="match status" value="1"/>
</dbReference>
<comment type="similarity">
    <text evidence="1">Belongs to the ParB family.</text>
</comment>
<dbReference type="PANTHER" id="PTHR33375">
    <property type="entry name" value="CHROMOSOME-PARTITIONING PROTEIN PARB-RELATED"/>
    <property type="match status" value="1"/>
</dbReference>